<keyword evidence="1" id="KW-0813">Transport</keyword>
<dbReference type="SUPFAM" id="SSF52540">
    <property type="entry name" value="P-loop containing nucleoside triphosphate hydrolases"/>
    <property type="match status" value="1"/>
</dbReference>
<evidence type="ECO:0000313" key="6">
    <source>
        <dbReference type="Proteomes" id="UP000464658"/>
    </source>
</evidence>
<gene>
    <name evidence="5" type="ORF">BsIDN1_59030</name>
</gene>
<dbReference type="Gene3D" id="3.40.50.300">
    <property type="entry name" value="P-loop containing nucleotide triphosphate hydrolases"/>
    <property type="match status" value="1"/>
</dbReference>
<sequence length="74" mass="8211">MSRITDRDALENVSLSIQEGTMTGIIGPNGAGKSTLLKACLDLIQKKDQGDIRFLNSPLNTSENRSPMYRREMI</sequence>
<evidence type="ECO:0000256" key="2">
    <source>
        <dbReference type="ARBA" id="ARBA00022741"/>
    </source>
</evidence>
<dbReference type="Pfam" id="PF00005">
    <property type="entry name" value="ABC_tran"/>
    <property type="match status" value="1"/>
</dbReference>
<dbReference type="Proteomes" id="UP000464658">
    <property type="component" value="Chromosome"/>
</dbReference>
<dbReference type="EMBL" id="AP021906">
    <property type="protein sequence ID" value="BBP92285.1"/>
    <property type="molecule type" value="Genomic_DNA"/>
</dbReference>
<dbReference type="InterPro" id="IPR027417">
    <property type="entry name" value="P-loop_NTPase"/>
</dbReference>
<organism evidence="5 6">
    <name type="scientific">Bacillus safensis</name>
    <dbReference type="NCBI Taxonomy" id="561879"/>
    <lineage>
        <taxon>Bacteria</taxon>
        <taxon>Bacillati</taxon>
        <taxon>Bacillota</taxon>
        <taxon>Bacilli</taxon>
        <taxon>Bacillales</taxon>
        <taxon>Bacillaceae</taxon>
        <taxon>Bacillus</taxon>
    </lineage>
</organism>
<dbReference type="GO" id="GO:0016887">
    <property type="term" value="F:ATP hydrolysis activity"/>
    <property type="evidence" value="ECO:0007669"/>
    <property type="project" value="InterPro"/>
</dbReference>
<feature type="domain" description="ABC transporter" evidence="4">
    <location>
        <begin position="10"/>
        <end position="67"/>
    </location>
</feature>
<proteinExistence type="predicted"/>
<dbReference type="PANTHER" id="PTHR42939">
    <property type="entry name" value="ABC TRANSPORTER ATP-BINDING PROTEIN ALBC-RELATED"/>
    <property type="match status" value="1"/>
</dbReference>
<accession>A0A5S9MHM0</accession>
<keyword evidence="3" id="KW-0067">ATP-binding</keyword>
<dbReference type="PANTHER" id="PTHR42939:SF3">
    <property type="entry name" value="ABC TRANSPORTER ATP-BINDING COMPONENT"/>
    <property type="match status" value="1"/>
</dbReference>
<evidence type="ECO:0000259" key="4">
    <source>
        <dbReference type="Pfam" id="PF00005"/>
    </source>
</evidence>
<dbReference type="GO" id="GO:0005524">
    <property type="term" value="F:ATP binding"/>
    <property type="evidence" value="ECO:0007669"/>
    <property type="project" value="UniProtKB-KW"/>
</dbReference>
<dbReference type="InterPro" id="IPR003439">
    <property type="entry name" value="ABC_transporter-like_ATP-bd"/>
</dbReference>
<protein>
    <recommendedName>
        <fullName evidence="4">ABC transporter domain-containing protein</fullName>
    </recommendedName>
</protein>
<reference evidence="5 6" key="1">
    <citation type="submission" date="2019-12" db="EMBL/GenBank/DDBJ databases">
        <title>Full genome sequence of a Bacillus safensis strain isolated from commercially available natto in Indonesia.</title>
        <authorList>
            <person name="Yoshida M."/>
            <person name="Uomi M."/>
            <person name="Waturangi D."/>
            <person name="Ekaputri J.J."/>
            <person name="Setiamarga D.H.E."/>
        </authorList>
    </citation>
    <scope>NUCLEOTIDE SEQUENCE [LARGE SCALE GENOMIC DNA]</scope>
    <source>
        <strain evidence="5 6">IDN1</strain>
    </source>
</reference>
<evidence type="ECO:0000256" key="1">
    <source>
        <dbReference type="ARBA" id="ARBA00022448"/>
    </source>
</evidence>
<evidence type="ECO:0000313" key="5">
    <source>
        <dbReference type="EMBL" id="BBP92285.1"/>
    </source>
</evidence>
<dbReference type="AlphaFoldDB" id="A0A5S9MHM0"/>
<name>A0A5S9MHM0_BACIA</name>
<dbReference type="InterPro" id="IPR051782">
    <property type="entry name" value="ABC_Transporter_VariousFunc"/>
</dbReference>
<evidence type="ECO:0000256" key="3">
    <source>
        <dbReference type="ARBA" id="ARBA00022840"/>
    </source>
</evidence>
<keyword evidence="2" id="KW-0547">Nucleotide-binding</keyword>